<feature type="domain" description="Zn(2)-C6 fungal-type" evidence="8">
    <location>
        <begin position="14"/>
        <end position="44"/>
    </location>
</feature>
<dbReference type="PROSITE" id="PS50048">
    <property type="entry name" value="ZN2_CY6_FUNGAL_2"/>
    <property type="match status" value="1"/>
</dbReference>
<evidence type="ECO:0000313" key="9">
    <source>
        <dbReference type="EMBL" id="KAL3421939.1"/>
    </source>
</evidence>
<keyword evidence="7" id="KW-0539">Nucleus</keyword>
<dbReference type="Pfam" id="PF00172">
    <property type="entry name" value="Zn_clus"/>
    <property type="match status" value="1"/>
</dbReference>
<dbReference type="EMBL" id="JBFCZG010000005">
    <property type="protein sequence ID" value="KAL3421939.1"/>
    <property type="molecule type" value="Genomic_DNA"/>
</dbReference>
<comment type="caution">
    <text evidence="9">The sequence shown here is derived from an EMBL/GenBank/DDBJ whole genome shotgun (WGS) entry which is preliminary data.</text>
</comment>
<keyword evidence="4" id="KW-0805">Transcription regulation</keyword>
<evidence type="ECO:0000256" key="3">
    <source>
        <dbReference type="ARBA" id="ARBA00022833"/>
    </source>
</evidence>
<evidence type="ECO:0000256" key="7">
    <source>
        <dbReference type="ARBA" id="ARBA00023242"/>
    </source>
</evidence>
<keyword evidence="5" id="KW-0238">DNA-binding</keyword>
<dbReference type="PANTHER" id="PTHR31313">
    <property type="entry name" value="TY1 ENHANCER ACTIVATOR"/>
    <property type="match status" value="1"/>
</dbReference>
<dbReference type="SUPFAM" id="SSF57701">
    <property type="entry name" value="Zn2/Cys6 DNA-binding domain"/>
    <property type="match status" value="1"/>
</dbReference>
<keyword evidence="6" id="KW-0804">Transcription</keyword>
<evidence type="ECO:0000256" key="1">
    <source>
        <dbReference type="ARBA" id="ARBA00004123"/>
    </source>
</evidence>
<dbReference type="SMART" id="SM00066">
    <property type="entry name" value="GAL4"/>
    <property type="match status" value="1"/>
</dbReference>
<organism evidence="9 10">
    <name type="scientific">Phlyctema vagabunda</name>
    <dbReference type="NCBI Taxonomy" id="108571"/>
    <lineage>
        <taxon>Eukaryota</taxon>
        <taxon>Fungi</taxon>
        <taxon>Dikarya</taxon>
        <taxon>Ascomycota</taxon>
        <taxon>Pezizomycotina</taxon>
        <taxon>Leotiomycetes</taxon>
        <taxon>Helotiales</taxon>
        <taxon>Dermateaceae</taxon>
        <taxon>Phlyctema</taxon>
    </lineage>
</organism>
<evidence type="ECO:0000259" key="8">
    <source>
        <dbReference type="PROSITE" id="PS50048"/>
    </source>
</evidence>
<dbReference type="PROSITE" id="PS00463">
    <property type="entry name" value="ZN2_CY6_FUNGAL_1"/>
    <property type="match status" value="1"/>
</dbReference>
<keyword evidence="10" id="KW-1185">Reference proteome</keyword>
<name>A0ABR4PF31_9HELO</name>
<evidence type="ECO:0000256" key="2">
    <source>
        <dbReference type="ARBA" id="ARBA00022723"/>
    </source>
</evidence>
<evidence type="ECO:0000256" key="6">
    <source>
        <dbReference type="ARBA" id="ARBA00023163"/>
    </source>
</evidence>
<comment type="subcellular location">
    <subcellularLocation>
        <location evidence="1">Nucleus</location>
    </subcellularLocation>
</comment>
<gene>
    <name evidence="9" type="ORF">PVAG01_06095</name>
</gene>
<proteinExistence type="predicted"/>
<keyword evidence="3" id="KW-0862">Zinc</keyword>
<accession>A0ABR4PF31</accession>
<evidence type="ECO:0000313" key="10">
    <source>
        <dbReference type="Proteomes" id="UP001629113"/>
    </source>
</evidence>
<dbReference type="InterPro" id="IPR051615">
    <property type="entry name" value="Transcr_Regulatory_Elem"/>
</dbReference>
<dbReference type="InterPro" id="IPR036864">
    <property type="entry name" value="Zn2-C6_fun-type_DNA-bd_sf"/>
</dbReference>
<reference evidence="9 10" key="1">
    <citation type="submission" date="2024-06" db="EMBL/GenBank/DDBJ databases">
        <title>Complete genome of Phlyctema vagabunda strain 19-DSS-EL-015.</title>
        <authorList>
            <person name="Fiorenzani C."/>
        </authorList>
    </citation>
    <scope>NUCLEOTIDE SEQUENCE [LARGE SCALE GENOMIC DNA]</scope>
    <source>
        <strain evidence="9 10">19-DSS-EL-015</strain>
    </source>
</reference>
<dbReference type="InterPro" id="IPR001138">
    <property type="entry name" value="Zn2Cys6_DnaBD"/>
</dbReference>
<dbReference type="CDD" id="cd12148">
    <property type="entry name" value="fungal_TF_MHR"/>
    <property type="match status" value="1"/>
</dbReference>
<protein>
    <submittedName>
        <fullName evidence="9">Fungal specific transcription factor domain-containing protein</fullName>
    </submittedName>
</protein>
<sequence>MEPEASTLKRTKIACDECRKHKRKCDGQRPVCWLCQKGRRMCEYTSDPNGRKRKRFGPDYVRELEEQVAALRALVNGNDDGDTLERVTSSEAVLVSGLHTSSLRSSYTNPPPSCNEDLPSSADLLPHAPSLYPQTQVVPDQRSALAMEDLGLMMLRMGIEDGGEPSFTIATANRRTRGSISRQKELQSIVSASDAKLNLQVLQDVELRHHLLYCFCRDFNPFHQVLVPEDIPRLEAGDYTLWTPDEQLRNIAAFAAGALFSDRVNAHEVGQQCAEHAENMILRCLKYDPSDLVVQGLSLLAWRDLSLGNDSMSWNLNCSATGLALRLGLHVTALNKLRDQIAPAALQIRKRRIRTFWNGNIYTRNELHHALATCQLWHLWDSFMDQTYAFDWPRLTPQGKKDLLLRSKNALFSFHQESDPALHGLAPSAIHYQLAFHAAVILIHRPFFSEPICTPTLPIALQASTNAALEICRILRYIKNNFSLVDYPPHVINHIICAAVIHLMNATCGKTSFGKRSANSLKTCIHALLDMGRRWKVRQETAIRFLQELAHRWKVVWALPMQFSAPLTGEKGNSSIVGRTTDTANEAIGTEGSNPRPYQQDDVALGIETYSGISGYFESIVGVSELGWLFNTEDI</sequence>
<dbReference type="Gene3D" id="4.10.240.10">
    <property type="entry name" value="Zn(2)-C6 fungal-type DNA-binding domain"/>
    <property type="match status" value="1"/>
</dbReference>
<evidence type="ECO:0000256" key="4">
    <source>
        <dbReference type="ARBA" id="ARBA00023015"/>
    </source>
</evidence>
<keyword evidence="2" id="KW-0479">Metal-binding</keyword>
<dbReference type="PANTHER" id="PTHR31313:SF81">
    <property type="entry name" value="TY1 ENHANCER ACTIVATOR"/>
    <property type="match status" value="1"/>
</dbReference>
<evidence type="ECO:0000256" key="5">
    <source>
        <dbReference type="ARBA" id="ARBA00023125"/>
    </source>
</evidence>
<dbReference type="CDD" id="cd00067">
    <property type="entry name" value="GAL4"/>
    <property type="match status" value="1"/>
</dbReference>
<dbReference type="Proteomes" id="UP001629113">
    <property type="component" value="Unassembled WGS sequence"/>
</dbReference>